<dbReference type="CDD" id="cd00830">
    <property type="entry name" value="KAS_III"/>
    <property type="match status" value="1"/>
</dbReference>
<evidence type="ECO:0000256" key="2">
    <source>
        <dbReference type="ARBA" id="ARBA00022490"/>
    </source>
</evidence>
<comment type="catalytic activity">
    <reaction evidence="9">
        <text>malonyl-[ACP] + acetyl-CoA + H(+) = 3-oxobutanoyl-[ACP] + CO2 + CoA</text>
        <dbReference type="Rhea" id="RHEA:12080"/>
        <dbReference type="Rhea" id="RHEA-COMP:9623"/>
        <dbReference type="Rhea" id="RHEA-COMP:9625"/>
        <dbReference type="ChEBI" id="CHEBI:15378"/>
        <dbReference type="ChEBI" id="CHEBI:16526"/>
        <dbReference type="ChEBI" id="CHEBI:57287"/>
        <dbReference type="ChEBI" id="CHEBI:57288"/>
        <dbReference type="ChEBI" id="CHEBI:78449"/>
        <dbReference type="ChEBI" id="CHEBI:78450"/>
        <dbReference type="EC" id="2.3.1.180"/>
    </reaction>
</comment>
<dbReference type="NCBIfam" id="NF006829">
    <property type="entry name" value="PRK09352.1"/>
    <property type="match status" value="1"/>
</dbReference>
<comment type="function">
    <text evidence="9">Catalyzes the condensation reaction of fatty acid synthesis by the addition to an acyl acceptor of two carbons from malonyl-ACP. Catalyzes the first condensation reaction which initiates fatty acid synthesis and may therefore play a role in governing the total rate of fatty acid production. Possesses both acetoacetyl-ACP synthase and acetyl transacylase activities. Its substrate specificity determines the biosynthesis of branched-chain and/or straight-chain of fatty acids.</text>
</comment>
<dbReference type="EMBL" id="FWXV01000006">
    <property type="protein sequence ID" value="SMD20163.1"/>
    <property type="molecule type" value="Genomic_DNA"/>
</dbReference>
<keyword evidence="9" id="KW-0511">Multifunctional enzyme</keyword>
<evidence type="ECO:0000256" key="8">
    <source>
        <dbReference type="ARBA" id="ARBA00023315"/>
    </source>
</evidence>
<evidence type="ECO:0000259" key="10">
    <source>
        <dbReference type="Pfam" id="PF08541"/>
    </source>
</evidence>
<feature type="active site" evidence="9">
    <location>
        <position position="287"/>
    </location>
</feature>
<dbReference type="Pfam" id="PF08541">
    <property type="entry name" value="ACP_syn_III_C"/>
    <property type="match status" value="1"/>
</dbReference>
<sequence>MERDARPGILATGSYLPSFVITNEALAGPLGVGPEWIEGRTGIRERRMAAADEATSDLATKAARRALAAAGVRPDQLGLIMVATSTPDMPLPATACQLQANLGADNACAMDIDAVCTGFVYALDVAHKMMRCEPTLAYALVVGADTYSRILDYSDRRTCVLFGDGAGAVVLGRSATAARIDYTRLGSDGRKNDYVRIPSGGSRTPSTVSAVEAGQHFFKMEGRLVREFVHERLPAMVKDVTDSCELTVPDIDLFVLHQANGRVLDDMSKKLGLLPEQVAVTVDRYGNTGAASIPITLDHAIRAGQAVPGSRVLLAGFGGGMTWGTALMTWNEPRATT</sequence>
<feature type="domain" description="Beta-ketoacyl-[acyl-carrier-protein] synthase III C-terminal" evidence="10">
    <location>
        <begin position="244"/>
        <end position="330"/>
    </location>
</feature>
<dbReference type="AlphaFoldDB" id="A0A1Y5XW12"/>
<dbReference type="EC" id="2.3.1.180" evidence="9"/>
<feature type="domain" description="Beta-ketoacyl-[acyl-carrier-protein] synthase III N-terminal" evidence="11">
    <location>
        <begin position="110"/>
        <end position="189"/>
    </location>
</feature>
<name>A0A1Y5XW12_KIBAR</name>
<feature type="region of interest" description="ACP-binding" evidence="9">
    <location>
        <begin position="258"/>
        <end position="262"/>
    </location>
</feature>
<evidence type="ECO:0000313" key="13">
    <source>
        <dbReference type="Proteomes" id="UP000192674"/>
    </source>
</evidence>
<dbReference type="GO" id="GO:0044550">
    <property type="term" value="P:secondary metabolite biosynthetic process"/>
    <property type="evidence" value="ECO:0007669"/>
    <property type="project" value="TreeGrafter"/>
</dbReference>
<feature type="active site" evidence="9">
    <location>
        <position position="116"/>
    </location>
</feature>
<comment type="pathway">
    <text evidence="9">Lipid metabolism; fatty acid biosynthesis.</text>
</comment>
<keyword evidence="8 9" id="KW-0012">Acyltransferase</keyword>
<evidence type="ECO:0000256" key="9">
    <source>
        <dbReference type="HAMAP-Rule" id="MF_01815"/>
    </source>
</evidence>
<organism evidence="12 13">
    <name type="scientific">Kibdelosporangium aridum</name>
    <dbReference type="NCBI Taxonomy" id="2030"/>
    <lineage>
        <taxon>Bacteria</taxon>
        <taxon>Bacillati</taxon>
        <taxon>Actinomycetota</taxon>
        <taxon>Actinomycetes</taxon>
        <taxon>Pseudonocardiales</taxon>
        <taxon>Pseudonocardiaceae</taxon>
        <taxon>Kibdelosporangium</taxon>
    </lineage>
</organism>
<keyword evidence="6 9" id="KW-0443">Lipid metabolism</keyword>
<comment type="similarity">
    <text evidence="1 9">Belongs to the thiolase-like superfamily. FabH family.</text>
</comment>
<dbReference type="GO" id="GO:0006633">
    <property type="term" value="P:fatty acid biosynthetic process"/>
    <property type="evidence" value="ECO:0007669"/>
    <property type="project" value="UniProtKB-UniRule"/>
</dbReference>
<dbReference type="HAMAP" id="MF_01815">
    <property type="entry name" value="FabH"/>
    <property type="match status" value="1"/>
</dbReference>
<evidence type="ECO:0000313" key="12">
    <source>
        <dbReference type="EMBL" id="SMD20163.1"/>
    </source>
</evidence>
<evidence type="ECO:0000256" key="1">
    <source>
        <dbReference type="ARBA" id="ARBA00008642"/>
    </source>
</evidence>
<dbReference type="NCBIfam" id="TIGR00747">
    <property type="entry name" value="fabH"/>
    <property type="match status" value="1"/>
</dbReference>
<dbReference type="Gene3D" id="3.40.47.10">
    <property type="match status" value="1"/>
</dbReference>
<dbReference type="Pfam" id="PF08545">
    <property type="entry name" value="ACP_syn_III"/>
    <property type="match status" value="1"/>
</dbReference>
<keyword evidence="5 9" id="KW-0276">Fatty acid metabolism</keyword>
<evidence type="ECO:0000259" key="11">
    <source>
        <dbReference type="Pfam" id="PF08545"/>
    </source>
</evidence>
<reference evidence="12 13" key="1">
    <citation type="submission" date="2017-04" db="EMBL/GenBank/DDBJ databases">
        <authorList>
            <person name="Afonso C.L."/>
            <person name="Miller P.J."/>
            <person name="Scott M.A."/>
            <person name="Spackman E."/>
            <person name="Goraichik I."/>
            <person name="Dimitrov K.M."/>
            <person name="Suarez D.L."/>
            <person name="Swayne D.E."/>
        </authorList>
    </citation>
    <scope>NUCLEOTIDE SEQUENCE [LARGE SCALE GENOMIC DNA]</scope>
    <source>
        <strain evidence="12 13">DSM 43828</strain>
    </source>
</reference>
<dbReference type="PANTHER" id="PTHR34069:SF2">
    <property type="entry name" value="BETA-KETOACYL-[ACYL-CARRIER-PROTEIN] SYNTHASE III"/>
    <property type="match status" value="1"/>
</dbReference>
<keyword evidence="13" id="KW-1185">Reference proteome</keyword>
<dbReference type="UniPathway" id="UPA00094"/>
<evidence type="ECO:0000256" key="7">
    <source>
        <dbReference type="ARBA" id="ARBA00023160"/>
    </source>
</evidence>
<comment type="domain">
    <text evidence="9">The last Arg residue of the ACP-binding site is essential for the weak association between ACP/AcpP and FabH.</text>
</comment>
<keyword evidence="2 9" id="KW-0963">Cytoplasm</keyword>
<gene>
    <name evidence="9" type="primary">fabH</name>
    <name evidence="12" type="ORF">SAMN05661093_06249</name>
</gene>
<dbReference type="InterPro" id="IPR004655">
    <property type="entry name" value="FabH"/>
</dbReference>
<comment type="subcellular location">
    <subcellularLocation>
        <location evidence="9">Cytoplasm</location>
    </subcellularLocation>
</comment>
<dbReference type="SUPFAM" id="SSF53901">
    <property type="entry name" value="Thiolase-like"/>
    <property type="match status" value="1"/>
</dbReference>
<keyword evidence="7 9" id="KW-0275">Fatty acid biosynthesis</keyword>
<keyword evidence="4 9" id="KW-0808">Transferase</keyword>
<dbReference type="InterPro" id="IPR016039">
    <property type="entry name" value="Thiolase-like"/>
</dbReference>
<protein>
    <recommendedName>
        <fullName evidence="9">Beta-ketoacyl-[acyl-carrier-protein] synthase III</fullName>
        <shortName evidence="9">Beta-ketoacyl-ACP synthase III</shortName>
        <shortName evidence="9">KAS III</shortName>
        <ecNumber evidence="9">2.3.1.180</ecNumber>
    </recommendedName>
    <alternativeName>
        <fullName evidence="9">3-oxoacyl-[acyl-carrier-protein] synthase 3</fullName>
    </alternativeName>
    <alternativeName>
        <fullName evidence="9">3-oxoacyl-[acyl-carrier-protein] synthase III</fullName>
    </alternativeName>
</protein>
<dbReference type="GO" id="GO:0005737">
    <property type="term" value="C:cytoplasm"/>
    <property type="evidence" value="ECO:0007669"/>
    <property type="project" value="UniProtKB-SubCell"/>
</dbReference>
<dbReference type="InterPro" id="IPR013751">
    <property type="entry name" value="ACP_syn_III_N"/>
</dbReference>
<dbReference type="GO" id="GO:0033818">
    <property type="term" value="F:beta-ketoacyl-acyl-carrier-protein synthase III activity"/>
    <property type="evidence" value="ECO:0007669"/>
    <property type="project" value="UniProtKB-UniRule"/>
</dbReference>
<feature type="active site" evidence="9">
    <location>
        <position position="257"/>
    </location>
</feature>
<dbReference type="GO" id="GO:0004315">
    <property type="term" value="F:3-oxoacyl-[acyl-carrier-protein] synthase activity"/>
    <property type="evidence" value="ECO:0007669"/>
    <property type="project" value="InterPro"/>
</dbReference>
<proteinExistence type="inferred from homology"/>
<evidence type="ECO:0000256" key="4">
    <source>
        <dbReference type="ARBA" id="ARBA00022679"/>
    </source>
</evidence>
<evidence type="ECO:0000256" key="5">
    <source>
        <dbReference type="ARBA" id="ARBA00022832"/>
    </source>
</evidence>
<accession>A0A1Y5XW12</accession>
<dbReference type="InterPro" id="IPR013747">
    <property type="entry name" value="ACP_syn_III_C"/>
</dbReference>
<evidence type="ECO:0000256" key="6">
    <source>
        <dbReference type="ARBA" id="ARBA00023098"/>
    </source>
</evidence>
<dbReference type="RefSeq" id="WP_235038942.1">
    <property type="nucleotide sequence ID" value="NZ_FWXV01000006.1"/>
</dbReference>
<evidence type="ECO:0000256" key="3">
    <source>
        <dbReference type="ARBA" id="ARBA00022516"/>
    </source>
</evidence>
<comment type="subunit">
    <text evidence="9">Homodimer.</text>
</comment>
<dbReference type="Proteomes" id="UP000192674">
    <property type="component" value="Unassembled WGS sequence"/>
</dbReference>
<keyword evidence="3 9" id="KW-0444">Lipid biosynthesis</keyword>
<dbReference type="PANTHER" id="PTHR34069">
    <property type="entry name" value="3-OXOACYL-[ACYL-CARRIER-PROTEIN] SYNTHASE 3"/>
    <property type="match status" value="1"/>
</dbReference>